<feature type="transmembrane region" description="Helical" evidence="1">
    <location>
        <begin position="86"/>
        <end position="110"/>
    </location>
</feature>
<reference evidence="2 3" key="1">
    <citation type="submission" date="2018-11" db="EMBL/GenBank/DDBJ databases">
        <title>Rhodococcus spongicola sp. nov. and Rhodococcus xishaensis sp. nov. from marine sponges.</title>
        <authorList>
            <person name="Li L."/>
            <person name="Lin H.W."/>
        </authorList>
    </citation>
    <scope>NUCLEOTIDE SEQUENCE [LARGE SCALE GENOMIC DNA]</scope>
    <source>
        <strain evidence="2 3">CCTCC AB2014297</strain>
    </source>
</reference>
<keyword evidence="1" id="KW-1133">Transmembrane helix</keyword>
<dbReference type="InterPro" id="IPR025962">
    <property type="entry name" value="SdpI/YhfL"/>
</dbReference>
<name>A0A3S3ATM6_9NOCA</name>
<accession>A0A3S3ATM6</accession>
<keyword evidence="3" id="KW-1185">Reference proteome</keyword>
<evidence type="ECO:0000313" key="2">
    <source>
        <dbReference type="EMBL" id="RVW08180.1"/>
    </source>
</evidence>
<comment type="caution">
    <text evidence="2">The sequence shown here is derived from an EMBL/GenBank/DDBJ whole genome shotgun (WGS) entry which is preliminary data.</text>
</comment>
<dbReference type="OrthoDB" id="4422940at2"/>
<keyword evidence="1" id="KW-0472">Membrane</keyword>
<evidence type="ECO:0000256" key="1">
    <source>
        <dbReference type="SAM" id="Phobius"/>
    </source>
</evidence>
<protein>
    <submittedName>
        <fullName evidence="2">SdpI family protein</fullName>
    </submittedName>
</protein>
<proteinExistence type="predicted"/>
<evidence type="ECO:0000313" key="3">
    <source>
        <dbReference type="Proteomes" id="UP000286208"/>
    </source>
</evidence>
<dbReference type="RefSeq" id="WP_127917341.1">
    <property type="nucleotide sequence ID" value="NZ_RKLP01000009.1"/>
</dbReference>
<dbReference type="Pfam" id="PF13630">
    <property type="entry name" value="SdpI"/>
    <property type="match status" value="1"/>
</dbReference>
<dbReference type="Proteomes" id="UP000286208">
    <property type="component" value="Unassembled WGS sequence"/>
</dbReference>
<dbReference type="AlphaFoldDB" id="A0A3S3ATM6"/>
<keyword evidence="1" id="KW-0812">Transmembrane</keyword>
<dbReference type="EMBL" id="RKLP01000009">
    <property type="protein sequence ID" value="RVW08180.1"/>
    <property type="molecule type" value="Genomic_DNA"/>
</dbReference>
<sequence>MDPIGLRIALCLTFVIGGAVIAWTSRAAASGRLRRNPYLGIRTPTTMYSDDAWSTAHRVSKPWTAIGGGLSILAGLGALAPMPESMLTALGAIGAACLLGFTLMGAWLGIRAVKAAPLDAETETEAEAETS</sequence>
<organism evidence="2 3">
    <name type="scientific">Prescottella agglutinans</name>
    <dbReference type="NCBI Taxonomy" id="1644129"/>
    <lineage>
        <taxon>Bacteria</taxon>
        <taxon>Bacillati</taxon>
        <taxon>Actinomycetota</taxon>
        <taxon>Actinomycetes</taxon>
        <taxon>Mycobacteriales</taxon>
        <taxon>Nocardiaceae</taxon>
        <taxon>Prescottella</taxon>
    </lineage>
</organism>
<feature type="transmembrane region" description="Helical" evidence="1">
    <location>
        <begin position="6"/>
        <end position="25"/>
    </location>
</feature>
<feature type="transmembrane region" description="Helical" evidence="1">
    <location>
        <begin position="63"/>
        <end position="80"/>
    </location>
</feature>
<gene>
    <name evidence="2" type="ORF">EGT67_17380</name>
</gene>